<evidence type="ECO:0000313" key="2">
    <source>
        <dbReference type="Proteomes" id="UP000007801"/>
    </source>
</evidence>
<reference evidence="1 2" key="1">
    <citation type="journal article" date="2007" name="Nature">
        <title>Evolution of genes and genomes on the Drosophila phylogeny.</title>
        <authorList>
            <consortium name="Drosophila 12 Genomes Consortium"/>
            <person name="Clark A.G."/>
            <person name="Eisen M.B."/>
            <person name="Smith D.R."/>
            <person name="Bergman C.M."/>
            <person name="Oliver B."/>
            <person name="Markow T.A."/>
            <person name="Kaufman T.C."/>
            <person name="Kellis M."/>
            <person name="Gelbart W."/>
            <person name="Iyer V.N."/>
            <person name="Pollard D.A."/>
            <person name="Sackton T.B."/>
            <person name="Larracuente A.M."/>
            <person name="Singh N.D."/>
            <person name="Abad J.P."/>
            <person name="Abt D.N."/>
            <person name="Adryan B."/>
            <person name="Aguade M."/>
            <person name="Akashi H."/>
            <person name="Anderson W.W."/>
            <person name="Aquadro C.F."/>
            <person name="Ardell D.H."/>
            <person name="Arguello R."/>
            <person name="Artieri C.G."/>
            <person name="Barbash D.A."/>
            <person name="Barker D."/>
            <person name="Barsanti P."/>
            <person name="Batterham P."/>
            <person name="Batzoglou S."/>
            <person name="Begun D."/>
            <person name="Bhutkar A."/>
            <person name="Blanco E."/>
            <person name="Bosak S.A."/>
            <person name="Bradley R.K."/>
            <person name="Brand A.D."/>
            <person name="Brent M.R."/>
            <person name="Brooks A.N."/>
            <person name="Brown R.H."/>
            <person name="Butlin R.K."/>
            <person name="Caggese C."/>
            <person name="Calvi B.R."/>
            <person name="Bernardo de Carvalho A."/>
            <person name="Caspi A."/>
            <person name="Castrezana S."/>
            <person name="Celniker S.E."/>
            <person name="Chang J.L."/>
            <person name="Chapple C."/>
            <person name="Chatterji S."/>
            <person name="Chinwalla A."/>
            <person name="Civetta A."/>
            <person name="Clifton S.W."/>
            <person name="Comeron J.M."/>
            <person name="Costello J.C."/>
            <person name="Coyne J.A."/>
            <person name="Daub J."/>
            <person name="David R.G."/>
            <person name="Delcher A.L."/>
            <person name="Delehaunty K."/>
            <person name="Do C.B."/>
            <person name="Ebling H."/>
            <person name="Edwards K."/>
            <person name="Eickbush T."/>
            <person name="Evans J.D."/>
            <person name="Filipski A."/>
            <person name="Findeiss S."/>
            <person name="Freyhult E."/>
            <person name="Fulton L."/>
            <person name="Fulton R."/>
            <person name="Garcia A.C."/>
            <person name="Gardiner A."/>
            <person name="Garfield D.A."/>
            <person name="Garvin B.E."/>
            <person name="Gibson G."/>
            <person name="Gilbert D."/>
            <person name="Gnerre S."/>
            <person name="Godfrey J."/>
            <person name="Good R."/>
            <person name="Gotea V."/>
            <person name="Gravely B."/>
            <person name="Greenberg A.J."/>
            <person name="Griffiths-Jones S."/>
            <person name="Gross S."/>
            <person name="Guigo R."/>
            <person name="Gustafson E.A."/>
            <person name="Haerty W."/>
            <person name="Hahn M.W."/>
            <person name="Halligan D.L."/>
            <person name="Halpern A.L."/>
            <person name="Halter G.M."/>
            <person name="Han M.V."/>
            <person name="Heger A."/>
            <person name="Hillier L."/>
            <person name="Hinrichs A.S."/>
            <person name="Holmes I."/>
            <person name="Hoskins R.A."/>
            <person name="Hubisz M.J."/>
            <person name="Hultmark D."/>
            <person name="Huntley M.A."/>
            <person name="Jaffe D.B."/>
            <person name="Jagadeeshan S."/>
            <person name="Jeck W.R."/>
            <person name="Johnson J."/>
            <person name="Jones C.D."/>
            <person name="Jordan W.C."/>
            <person name="Karpen G.H."/>
            <person name="Kataoka E."/>
            <person name="Keightley P.D."/>
            <person name="Kheradpour P."/>
            <person name="Kirkness E.F."/>
            <person name="Koerich L.B."/>
            <person name="Kristiansen K."/>
            <person name="Kudrna D."/>
            <person name="Kulathinal R.J."/>
            <person name="Kumar S."/>
            <person name="Kwok R."/>
            <person name="Lander E."/>
            <person name="Langley C.H."/>
            <person name="Lapoint R."/>
            <person name="Lazzaro B.P."/>
            <person name="Lee S.J."/>
            <person name="Levesque L."/>
            <person name="Li R."/>
            <person name="Lin C.F."/>
            <person name="Lin M.F."/>
            <person name="Lindblad-Toh K."/>
            <person name="Llopart A."/>
            <person name="Long M."/>
            <person name="Low L."/>
            <person name="Lozovsky E."/>
            <person name="Lu J."/>
            <person name="Luo M."/>
            <person name="Machado C.A."/>
            <person name="Makalowski W."/>
            <person name="Marzo M."/>
            <person name="Matsuda M."/>
            <person name="Matzkin L."/>
            <person name="McAllister B."/>
            <person name="McBride C.S."/>
            <person name="McKernan B."/>
            <person name="McKernan K."/>
            <person name="Mendez-Lago M."/>
            <person name="Minx P."/>
            <person name="Mollenhauer M.U."/>
            <person name="Montooth K."/>
            <person name="Mount S.M."/>
            <person name="Mu X."/>
            <person name="Myers E."/>
            <person name="Negre B."/>
            <person name="Newfeld S."/>
            <person name="Nielsen R."/>
            <person name="Noor M.A."/>
            <person name="O'Grady P."/>
            <person name="Pachter L."/>
            <person name="Papaceit M."/>
            <person name="Parisi M.J."/>
            <person name="Parisi M."/>
            <person name="Parts L."/>
            <person name="Pedersen J.S."/>
            <person name="Pesole G."/>
            <person name="Phillippy A.M."/>
            <person name="Ponting C.P."/>
            <person name="Pop M."/>
            <person name="Porcelli D."/>
            <person name="Powell J.R."/>
            <person name="Prohaska S."/>
            <person name="Pruitt K."/>
            <person name="Puig M."/>
            <person name="Quesneville H."/>
            <person name="Ram K.R."/>
            <person name="Rand D."/>
            <person name="Rasmussen M.D."/>
            <person name="Reed L.K."/>
            <person name="Reenan R."/>
            <person name="Reily A."/>
            <person name="Remington K.A."/>
            <person name="Rieger T.T."/>
            <person name="Ritchie M.G."/>
            <person name="Robin C."/>
            <person name="Rogers Y.H."/>
            <person name="Rohde C."/>
            <person name="Rozas J."/>
            <person name="Rubenfield M.J."/>
            <person name="Ruiz A."/>
            <person name="Russo S."/>
            <person name="Salzberg S.L."/>
            <person name="Sanchez-Gracia A."/>
            <person name="Saranga D.J."/>
            <person name="Sato H."/>
            <person name="Schaeffer S.W."/>
            <person name="Schatz M.C."/>
            <person name="Schlenke T."/>
            <person name="Schwartz R."/>
            <person name="Segarra C."/>
            <person name="Singh R.S."/>
            <person name="Sirot L."/>
            <person name="Sirota M."/>
            <person name="Sisneros N.B."/>
            <person name="Smith C.D."/>
            <person name="Smith T.F."/>
            <person name="Spieth J."/>
            <person name="Stage D.E."/>
            <person name="Stark A."/>
            <person name="Stephan W."/>
            <person name="Strausberg R.L."/>
            <person name="Strempel S."/>
            <person name="Sturgill D."/>
            <person name="Sutton G."/>
            <person name="Sutton G.G."/>
            <person name="Tao W."/>
            <person name="Teichmann S."/>
            <person name="Tobari Y.N."/>
            <person name="Tomimura Y."/>
            <person name="Tsolas J.M."/>
            <person name="Valente V.L."/>
            <person name="Venter E."/>
            <person name="Venter J.C."/>
            <person name="Vicario S."/>
            <person name="Vieira F.G."/>
            <person name="Vilella A.J."/>
            <person name="Villasante A."/>
            <person name="Walenz B."/>
            <person name="Wang J."/>
            <person name="Wasserman M."/>
            <person name="Watts T."/>
            <person name="Wilson D."/>
            <person name="Wilson R.K."/>
            <person name="Wing R.A."/>
            <person name="Wolfner M.F."/>
            <person name="Wong A."/>
            <person name="Wong G.K."/>
            <person name="Wu C.I."/>
            <person name="Wu G."/>
            <person name="Yamamoto D."/>
            <person name="Yang H.P."/>
            <person name="Yang S.P."/>
            <person name="Yorke J.A."/>
            <person name="Yoshida K."/>
            <person name="Zdobnov E."/>
            <person name="Zhang P."/>
            <person name="Zhang Y."/>
            <person name="Zimin A.V."/>
            <person name="Baldwin J."/>
            <person name="Abdouelleil A."/>
            <person name="Abdulkadir J."/>
            <person name="Abebe A."/>
            <person name="Abera B."/>
            <person name="Abreu J."/>
            <person name="Acer S.C."/>
            <person name="Aftuck L."/>
            <person name="Alexander A."/>
            <person name="An P."/>
            <person name="Anderson E."/>
            <person name="Anderson S."/>
            <person name="Arachi H."/>
            <person name="Azer M."/>
            <person name="Bachantsang P."/>
            <person name="Barry A."/>
            <person name="Bayul T."/>
            <person name="Berlin A."/>
            <person name="Bessette D."/>
            <person name="Bloom T."/>
            <person name="Blye J."/>
            <person name="Boguslavskiy L."/>
            <person name="Bonnet C."/>
            <person name="Boukhgalter B."/>
            <person name="Bourzgui I."/>
            <person name="Brown A."/>
            <person name="Cahill P."/>
            <person name="Channer S."/>
            <person name="Cheshatsang Y."/>
            <person name="Chuda L."/>
            <person name="Citroen M."/>
            <person name="Collymore A."/>
            <person name="Cooke P."/>
            <person name="Costello M."/>
            <person name="D'Aco K."/>
            <person name="Daza R."/>
            <person name="De Haan G."/>
            <person name="DeGray S."/>
            <person name="DeMaso C."/>
            <person name="Dhargay N."/>
            <person name="Dooley K."/>
            <person name="Dooley E."/>
            <person name="Doricent M."/>
            <person name="Dorje P."/>
            <person name="Dorjee K."/>
            <person name="Dupes A."/>
            <person name="Elong R."/>
            <person name="Falk J."/>
            <person name="Farina A."/>
            <person name="Faro S."/>
            <person name="Ferguson D."/>
            <person name="Fisher S."/>
            <person name="Foley C.D."/>
            <person name="Franke A."/>
            <person name="Friedrich D."/>
            <person name="Gadbois L."/>
            <person name="Gearin G."/>
            <person name="Gearin C.R."/>
            <person name="Giannoukos G."/>
            <person name="Goode T."/>
            <person name="Graham J."/>
            <person name="Grandbois E."/>
            <person name="Grewal S."/>
            <person name="Gyaltsen K."/>
            <person name="Hafez N."/>
            <person name="Hagos B."/>
            <person name="Hall J."/>
            <person name="Henson C."/>
            <person name="Hollinger A."/>
            <person name="Honan T."/>
            <person name="Huard M.D."/>
            <person name="Hughes L."/>
            <person name="Hurhula B."/>
            <person name="Husby M.E."/>
            <person name="Kamat A."/>
            <person name="Kanga B."/>
            <person name="Kashin S."/>
            <person name="Khazanovich D."/>
            <person name="Kisner P."/>
            <person name="Lance K."/>
            <person name="Lara M."/>
            <person name="Lee W."/>
            <person name="Lennon N."/>
            <person name="Letendre F."/>
            <person name="LeVine R."/>
            <person name="Lipovsky A."/>
            <person name="Liu X."/>
            <person name="Liu J."/>
            <person name="Liu S."/>
            <person name="Lokyitsang T."/>
            <person name="Lokyitsang Y."/>
            <person name="Lubonja R."/>
            <person name="Lui A."/>
            <person name="MacDonald P."/>
            <person name="Magnisalis V."/>
            <person name="Maru K."/>
            <person name="Matthews C."/>
            <person name="McCusker W."/>
            <person name="McDonough S."/>
            <person name="Mehta T."/>
            <person name="Meldrim J."/>
            <person name="Meneus L."/>
            <person name="Mihai O."/>
            <person name="Mihalev A."/>
            <person name="Mihova T."/>
            <person name="Mittelman R."/>
            <person name="Mlenga V."/>
            <person name="Montmayeur A."/>
            <person name="Mulrain L."/>
            <person name="Navidi A."/>
            <person name="Naylor J."/>
            <person name="Negash T."/>
            <person name="Nguyen T."/>
            <person name="Nguyen N."/>
            <person name="Nicol R."/>
            <person name="Norbu C."/>
            <person name="Norbu N."/>
            <person name="Novod N."/>
            <person name="O'Neill B."/>
            <person name="Osman S."/>
            <person name="Markiewicz E."/>
            <person name="Oyono O.L."/>
            <person name="Patti C."/>
            <person name="Phunkhang P."/>
            <person name="Pierre F."/>
            <person name="Priest M."/>
            <person name="Raghuraman S."/>
            <person name="Rege F."/>
            <person name="Reyes R."/>
            <person name="Rise C."/>
            <person name="Rogov P."/>
            <person name="Ross K."/>
            <person name="Ryan E."/>
            <person name="Settipalli S."/>
            <person name="Shea T."/>
            <person name="Sherpa N."/>
            <person name="Shi L."/>
            <person name="Shih D."/>
            <person name="Sparrow T."/>
            <person name="Spaulding J."/>
            <person name="Stalker J."/>
            <person name="Stange-Thomann N."/>
            <person name="Stavropoulos S."/>
            <person name="Stone C."/>
            <person name="Strader C."/>
            <person name="Tesfaye S."/>
            <person name="Thomson T."/>
            <person name="Thoulutsang Y."/>
            <person name="Thoulutsang D."/>
            <person name="Topham K."/>
            <person name="Topping I."/>
            <person name="Tsamla T."/>
            <person name="Vassiliev H."/>
            <person name="Vo A."/>
            <person name="Wangchuk T."/>
            <person name="Wangdi T."/>
            <person name="Weiand M."/>
            <person name="Wilkinson J."/>
            <person name="Wilson A."/>
            <person name="Yadav S."/>
            <person name="Young G."/>
            <person name="Yu Q."/>
            <person name="Zembek L."/>
            <person name="Zhong D."/>
            <person name="Zimmer A."/>
            <person name="Zwirko Z."/>
            <person name="Jaffe D.B."/>
            <person name="Alvarez P."/>
            <person name="Brockman W."/>
            <person name="Butler J."/>
            <person name="Chin C."/>
            <person name="Gnerre S."/>
            <person name="Grabherr M."/>
            <person name="Kleber M."/>
            <person name="Mauceli E."/>
            <person name="MacCallum I."/>
        </authorList>
    </citation>
    <scope>NUCLEOTIDE SEQUENCE [LARGE SCALE GENOMIC DNA]</scope>
    <source>
        <strain evidence="2">Tucson 14024-0371.13</strain>
    </source>
</reference>
<dbReference type="Proteomes" id="UP000007801">
    <property type="component" value="Unassembled WGS sequence"/>
</dbReference>
<dbReference type="InParanoid" id="A0A0P8Y8X5"/>
<evidence type="ECO:0000313" key="1">
    <source>
        <dbReference type="EMBL" id="KPU77897.1"/>
    </source>
</evidence>
<protein>
    <recommendedName>
        <fullName evidence="3">MD-2-related lipid-recognition domain-containing protein</fullName>
    </recommendedName>
</protein>
<proteinExistence type="predicted"/>
<sequence>MNFCHLRTLRIKKLQCQTLDRSFSYFKTCKVVHKERGKALLYINHVILYKEPLDDIIINMSGFKLLKTRRYQFLNETLDFCAFSRNLMLATGLIGFIINPVLNISNINPTCPLQQKNVVFNGFQVDENTLKEIPVPNGLYMFQLKISVKSKWISDVKTFVNRVD</sequence>
<dbReference type="AlphaFoldDB" id="A0A0P8Y8X5"/>
<keyword evidence="2" id="KW-1185">Reference proteome</keyword>
<name>A0A0P8Y8X5_DROAN</name>
<evidence type="ECO:0008006" key="3">
    <source>
        <dbReference type="Google" id="ProtNLM"/>
    </source>
</evidence>
<dbReference type="InterPro" id="IPR010512">
    <property type="entry name" value="DUF1091"/>
</dbReference>
<organism evidence="1 2">
    <name type="scientific">Drosophila ananassae</name>
    <name type="common">Fruit fly</name>
    <dbReference type="NCBI Taxonomy" id="7217"/>
    <lineage>
        <taxon>Eukaryota</taxon>
        <taxon>Metazoa</taxon>
        <taxon>Ecdysozoa</taxon>
        <taxon>Arthropoda</taxon>
        <taxon>Hexapoda</taxon>
        <taxon>Insecta</taxon>
        <taxon>Pterygota</taxon>
        <taxon>Neoptera</taxon>
        <taxon>Endopterygota</taxon>
        <taxon>Diptera</taxon>
        <taxon>Brachycera</taxon>
        <taxon>Muscomorpha</taxon>
        <taxon>Ephydroidea</taxon>
        <taxon>Drosophilidae</taxon>
        <taxon>Drosophila</taxon>
        <taxon>Sophophora</taxon>
    </lineage>
</organism>
<dbReference type="EMBL" id="CH902618">
    <property type="protein sequence ID" value="KPU77897.1"/>
    <property type="molecule type" value="Genomic_DNA"/>
</dbReference>
<dbReference type="OrthoDB" id="7864053at2759"/>
<dbReference type="GeneID" id="26514656"/>
<dbReference type="PANTHER" id="PTHR20898">
    <property type="entry name" value="DAEDALUS ON 3-RELATED-RELATED"/>
    <property type="match status" value="1"/>
</dbReference>
<dbReference type="Pfam" id="PF06477">
    <property type="entry name" value="DUF1091"/>
    <property type="match status" value="1"/>
</dbReference>
<gene>
    <name evidence="1" type="primary">Dana\GF27247</name>
    <name evidence="1" type="ORF">GF27247</name>
</gene>
<dbReference type="PANTHER" id="PTHR20898:SF0">
    <property type="entry name" value="DAEDALUS ON 3-RELATED"/>
    <property type="match status" value="1"/>
</dbReference>
<dbReference type="KEGG" id="dan:26514656"/>
<accession>A0A0P8Y8X5</accession>